<evidence type="ECO:0000313" key="6">
    <source>
        <dbReference type="Proteomes" id="UP000054262"/>
    </source>
</evidence>
<keyword evidence="2" id="KW-0067">ATP-binding</keyword>
<dbReference type="Pfam" id="PF00586">
    <property type="entry name" value="AIRS"/>
    <property type="match status" value="1"/>
</dbReference>
<proteinExistence type="inferred from homology"/>
<dbReference type="InterPro" id="IPR036676">
    <property type="entry name" value="PurM-like_C_sf"/>
</dbReference>
<evidence type="ECO:0000313" key="5">
    <source>
        <dbReference type="EMBL" id="EAV46889.1"/>
    </source>
</evidence>
<dbReference type="UniPathway" id="UPA00060">
    <property type="reaction ID" value="UER00142"/>
</dbReference>
<feature type="binding site" evidence="2">
    <location>
        <position position="41"/>
    </location>
    <ligand>
        <name>Mg(2+)</name>
        <dbReference type="ChEBI" id="CHEBI:18420"/>
        <label>4</label>
    </ligand>
</feature>
<feature type="binding site" evidence="2">
    <location>
        <position position="26"/>
    </location>
    <ligand>
        <name>Mg(2+)</name>
        <dbReference type="ChEBI" id="CHEBI:18420"/>
        <label>4</label>
    </ligand>
</feature>
<comment type="miscellaneous">
    <text evidence="2">Reaction mechanism of ThiL seems to utilize a direct, inline transfer of the gamma-phosphate of ATP to TMP rather than a phosphorylated enzyme intermediate.</text>
</comment>
<dbReference type="GO" id="GO:0009030">
    <property type="term" value="F:thiamine-phosphate kinase activity"/>
    <property type="evidence" value="ECO:0007669"/>
    <property type="project" value="UniProtKB-UniRule"/>
</dbReference>
<feature type="binding site" evidence="2">
    <location>
        <position position="254"/>
    </location>
    <ligand>
        <name>substrate</name>
    </ligand>
</feature>
<comment type="catalytic activity">
    <reaction evidence="2">
        <text>thiamine phosphate + ATP = thiamine diphosphate + ADP</text>
        <dbReference type="Rhea" id="RHEA:15913"/>
        <dbReference type="ChEBI" id="CHEBI:30616"/>
        <dbReference type="ChEBI" id="CHEBI:37575"/>
        <dbReference type="ChEBI" id="CHEBI:58937"/>
        <dbReference type="ChEBI" id="CHEBI:456216"/>
        <dbReference type="EC" id="2.7.4.16"/>
    </reaction>
</comment>
<dbReference type="GO" id="GO:0005524">
    <property type="term" value="F:ATP binding"/>
    <property type="evidence" value="ECO:0007669"/>
    <property type="project" value="UniProtKB-UniRule"/>
</dbReference>
<feature type="binding site" evidence="2">
    <location>
        <position position="71"/>
    </location>
    <ligand>
        <name>Mg(2+)</name>
        <dbReference type="ChEBI" id="CHEBI:18420"/>
        <label>3</label>
    </ligand>
</feature>
<dbReference type="GO" id="GO:0000287">
    <property type="term" value="F:magnesium ion binding"/>
    <property type="evidence" value="ECO:0007669"/>
    <property type="project" value="UniProtKB-UniRule"/>
</dbReference>
<dbReference type="CDD" id="cd02194">
    <property type="entry name" value="ThiL"/>
    <property type="match status" value="1"/>
</dbReference>
<feature type="domain" description="PurM-like C-terminal" evidence="4">
    <location>
        <begin position="151"/>
        <end position="296"/>
    </location>
</feature>
<accession>A0P5S9</accession>
<dbReference type="Gene3D" id="3.90.650.10">
    <property type="entry name" value="PurM-like C-terminal domain"/>
    <property type="match status" value="1"/>
</dbReference>
<dbReference type="Pfam" id="PF02769">
    <property type="entry name" value="AIRS_C"/>
    <property type="match status" value="1"/>
</dbReference>
<keyword evidence="2" id="KW-0479">Metal-binding</keyword>
<keyword evidence="2" id="KW-0547">Nucleotide-binding</keyword>
<dbReference type="HAMAP" id="MF_02128">
    <property type="entry name" value="TMP_kinase"/>
    <property type="match status" value="1"/>
</dbReference>
<feature type="binding site" evidence="2">
    <location>
        <begin position="117"/>
        <end position="118"/>
    </location>
    <ligand>
        <name>ATP</name>
        <dbReference type="ChEBI" id="CHEBI:30616"/>
    </ligand>
</feature>
<dbReference type="NCBIfam" id="TIGR01379">
    <property type="entry name" value="thiL"/>
    <property type="match status" value="1"/>
</dbReference>
<dbReference type="AlphaFoldDB" id="A0P5S9"/>
<feature type="binding site" evidence="2">
    <location>
        <position position="71"/>
    </location>
    <ligand>
        <name>Mg(2+)</name>
        <dbReference type="ChEBI" id="CHEBI:18420"/>
        <label>2</label>
    </ligand>
</feature>
<dbReference type="InterPro" id="IPR010918">
    <property type="entry name" value="PurM-like_C_dom"/>
</dbReference>
<comment type="caution">
    <text evidence="2">Lacks conserved residue(s) required for the propagation of feature annotation.</text>
</comment>
<comment type="caution">
    <text evidence="5">The sequence shown here is derived from an EMBL/GenBank/DDBJ whole genome shotgun (WGS) entry which is preliminary data.</text>
</comment>
<evidence type="ECO:0000256" key="2">
    <source>
        <dbReference type="HAMAP-Rule" id="MF_02128"/>
    </source>
</evidence>
<keyword evidence="2 5" id="KW-0418">Kinase</keyword>
<feature type="binding site" evidence="2">
    <location>
        <position position="50"/>
    </location>
    <ligand>
        <name>substrate</name>
    </ligand>
</feature>
<organism evidence="5 6">
    <name type="scientific">Methylophilales bacterium HTCC2181</name>
    <dbReference type="NCBI Taxonomy" id="383631"/>
    <lineage>
        <taxon>Bacteria</taxon>
        <taxon>Pseudomonadati</taxon>
        <taxon>Pseudomonadota</taxon>
        <taxon>Betaproteobacteria</taxon>
        <taxon>Nitrosomonadales</taxon>
        <taxon>OM43 clade</taxon>
    </lineage>
</organism>
<evidence type="ECO:0000259" key="3">
    <source>
        <dbReference type="Pfam" id="PF00586"/>
    </source>
</evidence>
<dbReference type="PANTHER" id="PTHR30270:SF0">
    <property type="entry name" value="THIAMINE-MONOPHOSPHATE KINASE"/>
    <property type="match status" value="1"/>
</dbReference>
<keyword evidence="2" id="KW-0460">Magnesium</keyword>
<gene>
    <name evidence="2" type="primary">thiL</name>
    <name evidence="5" type="ORF">MB2181_02410</name>
</gene>
<protein>
    <recommendedName>
        <fullName evidence="2">Thiamine-monophosphate kinase</fullName>
        <shortName evidence="2">TMP kinase</shortName>
        <shortName evidence="2">Thiamine-phosphate kinase</shortName>
        <ecNumber evidence="2">2.7.4.16</ecNumber>
    </recommendedName>
</protein>
<reference evidence="5 6" key="1">
    <citation type="submission" date="2006-11" db="EMBL/GenBank/DDBJ databases">
        <authorList>
            <person name="Giovannoni S."/>
            <person name="Vergin K."/>
            <person name="Ferriera S."/>
            <person name="Johnson J."/>
            <person name="Kravitz S."/>
            <person name="Beeson K."/>
            <person name="Sutton G."/>
            <person name="Rogers Y.-H."/>
            <person name="Friedman R."/>
            <person name="Frazier M."/>
            <person name="Venter J.C."/>
        </authorList>
    </citation>
    <scope>NUCLEOTIDE SEQUENCE [LARGE SCALE GENOMIC DNA]</scope>
    <source>
        <strain evidence="5 6">HTCC2181</strain>
    </source>
</reference>
<feature type="binding site" evidence="2">
    <location>
        <position position="71"/>
    </location>
    <ligand>
        <name>Mg(2+)</name>
        <dbReference type="ChEBI" id="CHEBI:18420"/>
        <label>4</label>
    </ligand>
</feature>
<feature type="domain" description="PurM-like N-terminal" evidence="3">
    <location>
        <begin position="24"/>
        <end position="134"/>
    </location>
</feature>
<dbReference type="EC" id="2.7.4.16" evidence="2"/>
<dbReference type="PIRSF" id="PIRSF005303">
    <property type="entry name" value="Thiam_monoph_kin"/>
    <property type="match status" value="1"/>
</dbReference>
<dbReference type="InterPro" id="IPR036921">
    <property type="entry name" value="PurM-like_N_sf"/>
</dbReference>
<dbReference type="GO" id="GO:0009229">
    <property type="term" value="P:thiamine diphosphate biosynthetic process"/>
    <property type="evidence" value="ECO:0007669"/>
    <property type="project" value="UniProtKB-UniRule"/>
</dbReference>
<sequence length="314" mass="34566">MVKEFSLINKYFNQKSSTAPLGIGDDGALLEKNSQNYYVLSQDTLNVDSHFFRDTNIKYLGWKTLAVNVSDILAMGGNPKFALLSISTEEANDSWLKKFSSGLFDCANQYGVELIGGDTSRGSLSVTITIIGEVKKKYVLRRDGANAEEDIWISGELGLASLGFAHQIKTLSLPGHISKKALLALHKPTPIIIDMSKINHLFTSAIDISDGLVPDIQHILNKSNIGADIFCEHLPVPLWIKENDGYDFALYGGEDYQLALTSPKSNRKKIEKIAAQNNLQLSVIGKTNTSKALKLYDVNGDLIKKLKKGFTHFG</sequence>
<feature type="binding site" evidence="2">
    <location>
        <position position="207"/>
    </location>
    <ligand>
        <name>Mg(2+)</name>
        <dbReference type="ChEBI" id="CHEBI:18420"/>
        <label>3</label>
    </ligand>
</feature>
<feature type="binding site" evidence="2">
    <location>
        <position position="310"/>
    </location>
    <ligand>
        <name>substrate</name>
    </ligand>
</feature>
<comment type="pathway">
    <text evidence="2">Cofactor biosynthesis; thiamine diphosphate biosynthesis; thiamine diphosphate from thiamine phosphate: step 1/1.</text>
</comment>
<feature type="binding site" evidence="2">
    <location>
        <position position="210"/>
    </location>
    <ligand>
        <name>Mg(2+)</name>
        <dbReference type="ChEBI" id="CHEBI:18420"/>
        <label>5</label>
    </ligand>
</feature>
<dbReference type="InterPro" id="IPR006283">
    <property type="entry name" value="ThiL-like"/>
</dbReference>
<dbReference type="SUPFAM" id="SSF55326">
    <property type="entry name" value="PurM N-terminal domain-like"/>
    <property type="match status" value="1"/>
</dbReference>
<keyword evidence="6" id="KW-1185">Reference proteome</keyword>
<feature type="binding site" evidence="2">
    <location>
        <position position="142"/>
    </location>
    <ligand>
        <name>ATP</name>
        <dbReference type="ChEBI" id="CHEBI:30616"/>
    </ligand>
</feature>
<comment type="function">
    <text evidence="2">Catalyzes the ATP-dependent phosphorylation of thiamine-monophosphate (TMP) to form thiamine-pyrophosphate (TPP), the active form of vitamin B1.</text>
</comment>
<dbReference type="GO" id="GO:0009228">
    <property type="term" value="P:thiamine biosynthetic process"/>
    <property type="evidence" value="ECO:0007669"/>
    <property type="project" value="UniProtKB-KW"/>
</dbReference>
<dbReference type="OrthoDB" id="9802811at2"/>
<dbReference type="Proteomes" id="UP000054262">
    <property type="component" value="Unassembled WGS sequence"/>
</dbReference>
<name>A0P5S9_9PROT</name>
<feature type="binding site" evidence="2">
    <location>
        <position position="43"/>
    </location>
    <ligand>
        <name>Mg(2+)</name>
        <dbReference type="ChEBI" id="CHEBI:18420"/>
        <label>1</label>
    </ligand>
</feature>
<dbReference type="SUPFAM" id="SSF56042">
    <property type="entry name" value="PurM C-terminal domain-like"/>
    <property type="match status" value="1"/>
</dbReference>
<feature type="binding site" evidence="2">
    <location>
        <position position="209"/>
    </location>
    <ligand>
        <name>ATP</name>
        <dbReference type="ChEBI" id="CHEBI:30616"/>
    </ligand>
</feature>
<dbReference type="Gene3D" id="3.30.1330.10">
    <property type="entry name" value="PurM-like, N-terminal domain"/>
    <property type="match status" value="1"/>
</dbReference>
<dbReference type="InterPro" id="IPR016188">
    <property type="entry name" value="PurM-like_N"/>
</dbReference>
<keyword evidence="1 2" id="KW-0784">Thiamine biosynthesis</keyword>
<dbReference type="EMBL" id="AAUX01000001">
    <property type="protein sequence ID" value="EAV46889.1"/>
    <property type="molecule type" value="Genomic_DNA"/>
</dbReference>
<dbReference type="PANTHER" id="PTHR30270">
    <property type="entry name" value="THIAMINE-MONOPHOSPHATE KINASE"/>
    <property type="match status" value="1"/>
</dbReference>
<keyword evidence="2" id="KW-0808">Transferase</keyword>
<evidence type="ECO:0000259" key="4">
    <source>
        <dbReference type="Pfam" id="PF02769"/>
    </source>
</evidence>
<evidence type="ECO:0000256" key="1">
    <source>
        <dbReference type="ARBA" id="ARBA00022977"/>
    </source>
</evidence>
<feature type="binding site" evidence="2">
    <location>
        <position position="26"/>
    </location>
    <ligand>
        <name>Mg(2+)</name>
        <dbReference type="ChEBI" id="CHEBI:18420"/>
        <label>3</label>
    </ligand>
</feature>
<feature type="binding site" evidence="2">
    <location>
        <position position="118"/>
    </location>
    <ligand>
        <name>Mg(2+)</name>
        <dbReference type="ChEBI" id="CHEBI:18420"/>
        <label>1</label>
    </ligand>
</feature>
<comment type="similarity">
    <text evidence="2">Belongs to the thiamine-monophosphate kinase family.</text>
</comment>
<feature type="binding site" evidence="2">
    <location>
        <position position="43"/>
    </location>
    <ligand>
        <name>Mg(2+)</name>
        <dbReference type="ChEBI" id="CHEBI:18420"/>
        <label>2</label>
    </ligand>
</feature>